<dbReference type="Pfam" id="PF14509">
    <property type="entry name" value="GH97_C"/>
    <property type="match status" value="1"/>
</dbReference>
<reference evidence="2" key="2">
    <citation type="submission" date="2020-10" db="EMBL/GenBank/DDBJ databases">
        <title>Mucilaginibacter sp. nov., isolated from soil.</title>
        <authorList>
            <person name="Jeon C.O."/>
        </authorList>
    </citation>
    <scope>NUCLEOTIDE SEQUENCE</scope>
    <source>
        <strain evidence="2">R11</strain>
    </source>
</reference>
<reference evidence="2" key="1">
    <citation type="submission" date="2020-01" db="EMBL/GenBank/DDBJ databases">
        <authorList>
            <person name="Seo Y.L."/>
        </authorList>
    </citation>
    <scope>NUCLEOTIDE SEQUENCE</scope>
    <source>
        <strain evidence="2">R11</strain>
    </source>
</reference>
<organism evidence="2 3">
    <name type="scientific">Mucilaginibacter agri</name>
    <dbReference type="NCBI Taxonomy" id="2695265"/>
    <lineage>
        <taxon>Bacteria</taxon>
        <taxon>Pseudomonadati</taxon>
        <taxon>Bacteroidota</taxon>
        <taxon>Sphingobacteriia</taxon>
        <taxon>Sphingobacteriales</taxon>
        <taxon>Sphingobacteriaceae</taxon>
        <taxon>Mucilaginibacter</taxon>
    </lineage>
</organism>
<dbReference type="AlphaFoldDB" id="A0A965ZDR5"/>
<feature type="domain" description="Glycosyl-hydrolase 97 C-terminal oligomerisation" evidence="1">
    <location>
        <begin position="2"/>
        <end position="52"/>
    </location>
</feature>
<dbReference type="InterPro" id="IPR013780">
    <property type="entry name" value="Glyco_hydro_b"/>
</dbReference>
<name>A0A965ZDR5_9SPHI</name>
<keyword evidence="3" id="KW-1185">Reference proteome</keyword>
<protein>
    <recommendedName>
        <fullName evidence="1">Glycosyl-hydrolase 97 C-terminal oligomerisation domain-containing protein</fullName>
    </recommendedName>
</protein>
<dbReference type="Gene3D" id="2.60.40.1180">
    <property type="entry name" value="Golgi alpha-mannosidase II"/>
    <property type="match status" value="1"/>
</dbReference>
<sequence>MLTNGSYRSILFEDGLNVVKGATDYKNTVITVTAKDKLNIKLASGGGWVARFEKIQ</sequence>
<dbReference type="EMBL" id="WWEO01000027">
    <property type="protein sequence ID" value="NCD67806.1"/>
    <property type="molecule type" value="Genomic_DNA"/>
</dbReference>
<dbReference type="InterPro" id="IPR029483">
    <property type="entry name" value="GH97_C"/>
</dbReference>
<dbReference type="Proteomes" id="UP000638732">
    <property type="component" value="Unassembled WGS sequence"/>
</dbReference>
<proteinExistence type="predicted"/>
<evidence type="ECO:0000313" key="3">
    <source>
        <dbReference type="Proteomes" id="UP000638732"/>
    </source>
</evidence>
<comment type="caution">
    <text evidence="2">The sequence shown here is derived from an EMBL/GenBank/DDBJ whole genome shotgun (WGS) entry which is preliminary data.</text>
</comment>
<evidence type="ECO:0000259" key="1">
    <source>
        <dbReference type="Pfam" id="PF14509"/>
    </source>
</evidence>
<evidence type="ECO:0000313" key="2">
    <source>
        <dbReference type="EMBL" id="NCD67806.1"/>
    </source>
</evidence>
<gene>
    <name evidence="2" type="ORF">GSY63_00385</name>
</gene>
<accession>A0A965ZDR5</accession>